<dbReference type="GO" id="GO:0006351">
    <property type="term" value="P:DNA-templated transcription"/>
    <property type="evidence" value="ECO:0007669"/>
    <property type="project" value="UniProtKB-UniRule"/>
</dbReference>
<gene>
    <name evidence="12 16" type="primary">rpoC</name>
    <name evidence="16" type="ORF">CK620_03380</name>
</gene>
<dbReference type="GO" id="GO:0000428">
    <property type="term" value="C:DNA-directed RNA polymerase complex"/>
    <property type="evidence" value="ECO:0007669"/>
    <property type="project" value="UniProtKB-KW"/>
</dbReference>
<dbReference type="SMART" id="SM00663">
    <property type="entry name" value="RPOLA_N"/>
    <property type="match status" value="1"/>
</dbReference>
<dbReference type="Gene3D" id="1.10.1790.20">
    <property type="match status" value="1"/>
</dbReference>
<comment type="catalytic activity">
    <reaction evidence="11 12 13">
        <text>RNA(n) + a ribonucleoside 5'-triphosphate = RNA(n+1) + diphosphate</text>
        <dbReference type="Rhea" id="RHEA:21248"/>
        <dbReference type="Rhea" id="RHEA-COMP:14527"/>
        <dbReference type="Rhea" id="RHEA-COMP:17342"/>
        <dbReference type="ChEBI" id="CHEBI:33019"/>
        <dbReference type="ChEBI" id="CHEBI:61557"/>
        <dbReference type="ChEBI" id="CHEBI:140395"/>
        <dbReference type="EC" id="2.7.7.6"/>
    </reaction>
</comment>
<dbReference type="InterPro" id="IPR007083">
    <property type="entry name" value="RNA_pol_Rpb1_4"/>
</dbReference>
<dbReference type="GO" id="GO:0008270">
    <property type="term" value="F:zinc ion binding"/>
    <property type="evidence" value="ECO:0007669"/>
    <property type="project" value="UniProtKB-UniRule"/>
</dbReference>
<evidence type="ECO:0000256" key="3">
    <source>
        <dbReference type="ARBA" id="ARBA00009839"/>
    </source>
</evidence>
<dbReference type="PANTHER" id="PTHR19376:SF54">
    <property type="entry name" value="DNA-DIRECTED RNA POLYMERASE SUBUNIT BETA"/>
    <property type="match status" value="1"/>
</dbReference>
<evidence type="ECO:0000259" key="15">
    <source>
        <dbReference type="SMART" id="SM00663"/>
    </source>
</evidence>
<evidence type="ECO:0000256" key="2">
    <source>
        <dbReference type="ARBA" id="ARBA00007616"/>
    </source>
</evidence>
<dbReference type="InterPro" id="IPR007080">
    <property type="entry name" value="RNA_pol_Rpb1_1"/>
</dbReference>
<dbReference type="Pfam" id="PF04983">
    <property type="entry name" value="RNA_pol_Rpb1_3"/>
    <property type="match status" value="1"/>
</dbReference>
<keyword evidence="8 12" id="KW-0862">Zinc</keyword>
<comment type="similarity">
    <text evidence="3">In the C-terminal section; belongs to the RNA polymerase beta' chain family.</text>
</comment>
<keyword evidence="4 12" id="KW-0240">DNA-directed RNA polymerase</keyword>
<dbReference type="Pfam" id="PF04997">
    <property type="entry name" value="RNA_pol_Rpb1_1"/>
    <property type="match status" value="1"/>
</dbReference>
<dbReference type="Gene3D" id="1.10.274.100">
    <property type="entry name" value="RNA polymerase Rpb1, domain 3"/>
    <property type="match status" value="1"/>
</dbReference>
<evidence type="ECO:0000313" key="16">
    <source>
        <dbReference type="EMBL" id="PAT34990.1"/>
    </source>
</evidence>
<dbReference type="Gene3D" id="4.10.860.120">
    <property type="entry name" value="RNA polymerase II, clamp domain"/>
    <property type="match status" value="1"/>
</dbReference>
<evidence type="ECO:0000256" key="1">
    <source>
        <dbReference type="ARBA" id="ARBA00006460"/>
    </source>
</evidence>
<dbReference type="InterPro" id="IPR007081">
    <property type="entry name" value="RNA_pol_Rpb1_5"/>
</dbReference>
<name>A0A2A2A8Y4_9BURK</name>
<feature type="binding site" evidence="12">
    <location>
        <position position="894"/>
    </location>
    <ligand>
        <name>Zn(2+)</name>
        <dbReference type="ChEBI" id="CHEBI:29105"/>
        <label>2</label>
    </ligand>
</feature>
<dbReference type="Gene3D" id="1.10.150.390">
    <property type="match status" value="1"/>
</dbReference>
<dbReference type="InterPro" id="IPR045867">
    <property type="entry name" value="DNA-dir_RpoC_beta_prime"/>
</dbReference>
<dbReference type="Pfam" id="PF05000">
    <property type="entry name" value="RNA_pol_Rpb1_4"/>
    <property type="match status" value="1"/>
</dbReference>
<comment type="similarity">
    <text evidence="2">In the N-terminal section; belongs to the RNA polymerase beta chain family.</text>
</comment>
<proteinExistence type="inferred from homology"/>
<dbReference type="CDD" id="cd01609">
    <property type="entry name" value="RNAP_beta'_N"/>
    <property type="match status" value="1"/>
</dbReference>
<keyword evidence="5 12" id="KW-0808">Transferase</keyword>
<dbReference type="Proteomes" id="UP000217999">
    <property type="component" value="Unassembled WGS sequence"/>
</dbReference>
<comment type="similarity">
    <text evidence="1 12 13">Belongs to the RNA polymerase beta' chain family.</text>
</comment>
<evidence type="ECO:0000256" key="13">
    <source>
        <dbReference type="RuleBase" id="RU004279"/>
    </source>
</evidence>
<comment type="caution">
    <text evidence="16">The sequence shown here is derived from an EMBL/GenBank/DDBJ whole genome shotgun (WGS) entry which is preliminary data.</text>
</comment>
<feature type="binding site" evidence="12">
    <location>
        <position position="70"/>
    </location>
    <ligand>
        <name>Zn(2+)</name>
        <dbReference type="ChEBI" id="CHEBI:29105"/>
        <label>1</label>
    </ligand>
</feature>
<dbReference type="InterPro" id="IPR006592">
    <property type="entry name" value="RNA_pol_N"/>
</dbReference>
<dbReference type="GO" id="GO:0000287">
    <property type="term" value="F:magnesium ion binding"/>
    <property type="evidence" value="ECO:0007669"/>
    <property type="project" value="UniProtKB-UniRule"/>
</dbReference>
<dbReference type="Pfam" id="PF04998">
    <property type="entry name" value="RNA_pol_Rpb1_5"/>
    <property type="match status" value="1"/>
</dbReference>
<dbReference type="InterPro" id="IPR000722">
    <property type="entry name" value="RNA_pol_asu"/>
</dbReference>
<dbReference type="Gene3D" id="2.40.50.100">
    <property type="match status" value="3"/>
</dbReference>
<dbReference type="SUPFAM" id="SSF64484">
    <property type="entry name" value="beta and beta-prime subunits of DNA dependent RNA-polymerase"/>
    <property type="match status" value="1"/>
</dbReference>
<evidence type="ECO:0000256" key="9">
    <source>
        <dbReference type="ARBA" id="ARBA00022842"/>
    </source>
</evidence>
<dbReference type="Gene3D" id="1.10.132.30">
    <property type="match status" value="1"/>
</dbReference>
<dbReference type="FunFam" id="4.10.860.120:FF:000001">
    <property type="entry name" value="DNA-directed RNA polymerase subunit beta"/>
    <property type="match status" value="1"/>
</dbReference>
<feature type="binding site" evidence="12">
    <location>
        <position position="813"/>
    </location>
    <ligand>
        <name>Zn(2+)</name>
        <dbReference type="ChEBI" id="CHEBI:29105"/>
        <label>2</label>
    </ligand>
</feature>
<evidence type="ECO:0000256" key="11">
    <source>
        <dbReference type="ARBA" id="ARBA00048552"/>
    </source>
</evidence>
<comment type="cofactor">
    <cofactor evidence="12">
        <name>Zn(2+)</name>
        <dbReference type="ChEBI" id="CHEBI:29105"/>
    </cofactor>
    <text evidence="12">Binds 2 Zn(2+) ions per subunit.</text>
</comment>
<dbReference type="Gene3D" id="2.40.40.20">
    <property type="match status" value="1"/>
</dbReference>
<feature type="binding site" evidence="12">
    <location>
        <position position="88"/>
    </location>
    <ligand>
        <name>Zn(2+)</name>
        <dbReference type="ChEBI" id="CHEBI:29105"/>
        <label>1</label>
    </ligand>
</feature>
<evidence type="ECO:0000256" key="6">
    <source>
        <dbReference type="ARBA" id="ARBA00022695"/>
    </source>
</evidence>
<feature type="binding site" evidence="12">
    <location>
        <position position="887"/>
    </location>
    <ligand>
        <name>Zn(2+)</name>
        <dbReference type="ChEBI" id="CHEBI:29105"/>
        <label>2</label>
    </ligand>
</feature>
<feature type="binding site" evidence="12">
    <location>
        <position position="85"/>
    </location>
    <ligand>
        <name>Zn(2+)</name>
        <dbReference type="ChEBI" id="CHEBI:29105"/>
        <label>1</label>
    </ligand>
</feature>
<evidence type="ECO:0000256" key="10">
    <source>
        <dbReference type="ARBA" id="ARBA00023163"/>
    </source>
</evidence>
<dbReference type="EMBL" id="NSJF01000002">
    <property type="protein sequence ID" value="PAT34990.1"/>
    <property type="molecule type" value="Genomic_DNA"/>
</dbReference>
<comment type="subunit">
    <text evidence="12">The RNAP catalytic core consists of 2 alpha, 1 beta, 1 beta' and 1 omega subunit. When a sigma factor is associated with the core the holoenzyme is formed, which can initiate transcription.</text>
</comment>
<dbReference type="PANTHER" id="PTHR19376">
    <property type="entry name" value="DNA-DIRECTED RNA POLYMERASE"/>
    <property type="match status" value="1"/>
</dbReference>
<feature type="compositionally biased region" description="Acidic residues" evidence="14">
    <location>
        <begin position="1396"/>
        <end position="1409"/>
    </location>
</feature>
<dbReference type="FunFam" id="1.10.150.390:FF:000002">
    <property type="entry name" value="DNA-directed RNA polymerase subunit beta"/>
    <property type="match status" value="1"/>
</dbReference>
<dbReference type="EC" id="2.7.7.6" evidence="12"/>
<keyword evidence="9 12" id="KW-0460">Magnesium</keyword>
<feature type="region of interest" description="Disordered" evidence="14">
    <location>
        <begin position="1372"/>
        <end position="1409"/>
    </location>
</feature>
<reference evidence="16 17" key="1">
    <citation type="submission" date="2017-08" db="EMBL/GenBank/DDBJ databases">
        <title>WGS of Clinical strains of the CDC Group NO-1 linked to zoonotic infections in humans.</title>
        <authorList>
            <person name="Bernier A.-M."/>
            <person name="Bernard K."/>
        </authorList>
    </citation>
    <scope>NUCLEOTIDE SEQUENCE [LARGE SCALE GENOMIC DNA]</scope>
    <source>
        <strain evidence="16 17">NML03-0146</strain>
    </source>
</reference>
<organism evidence="16 17">
    <name type="scientific">Vandammella animalimorsus</name>
    <dbReference type="NCBI Taxonomy" id="2029117"/>
    <lineage>
        <taxon>Bacteria</taxon>
        <taxon>Pseudomonadati</taxon>
        <taxon>Pseudomonadota</taxon>
        <taxon>Betaproteobacteria</taxon>
        <taxon>Burkholderiales</taxon>
        <taxon>Comamonadaceae</taxon>
        <taxon>Vandammella</taxon>
    </lineage>
</organism>
<evidence type="ECO:0000256" key="12">
    <source>
        <dbReference type="HAMAP-Rule" id="MF_01322"/>
    </source>
</evidence>
<dbReference type="RefSeq" id="WP_095549137.1">
    <property type="nucleotide sequence ID" value="NZ_NSJF01000002.1"/>
</dbReference>
<dbReference type="Pfam" id="PF00623">
    <property type="entry name" value="RNA_pol_Rpb1_2"/>
    <property type="match status" value="1"/>
</dbReference>
<comment type="function">
    <text evidence="12 13">DNA-dependent RNA polymerase catalyzes the transcription of DNA into RNA using the four ribonucleoside triphosphates as substrates.</text>
</comment>
<dbReference type="FunFam" id="1.10.132.30:FF:000003">
    <property type="entry name" value="DNA-directed RNA polymerase subunit beta"/>
    <property type="match status" value="1"/>
</dbReference>
<protein>
    <recommendedName>
        <fullName evidence="12">DNA-directed RNA polymerase subunit beta'</fullName>
        <shortName evidence="12">RNAP subunit beta'</shortName>
        <ecNumber evidence="12">2.7.7.6</ecNumber>
    </recommendedName>
    <alternativeName>
        <fullName evidence="12">RNA polymerase subunit beta'</fullName>
    </alternativeName>
    <alternativeName>
        <fullName evidence="12">Transcriptase subunit beta'</fullName>
    </alternativeName>
</protein>
<dbReference type="InterPro" id="IPR038120">
    <property type="entry name" value="Rpb1_funnel_sf"/>
</dbReference>
<feature type="binding site" evidence="12">
    <location>
        <position position="462"/>
    </location>
    <ligand>
        <name>Mg(2+)</name>
        <dbReference type="ChEBI" id="CHEBI:18420"/>
    </ligand>
</feature>
<dbReference type="InterPro" id="IPR042102">
    <property type="entry name" value="RNA_pol_Rpb1_3_sf"/>
</dbReference>
<dbReference type="GO" id="GO:0003899">
    <property type="term" value="F:DNA-directed RNA polymerase activity"/>
    <property type="evidence" value="ECO:0007669"/>
    <property type="project" value="UniProtKB-UniRule"/>
</dbReference>
<feature type="compositionally biased region" description="Basic and acidic residues" evidence="14">
    <location>
        <begin position="1372"/>
        <end position="1393"/>
    </location>
</feature>
<dbReference type="InterPro" id="IPR007066">
    <property type="entry name" value="RNA_pol_Rpb1_3"/>
</dbReference>
<evidence type="ECO:0000256" key="4">
    <source>
        <dbReference type="ARBA" id="ARBA00022478"/>
    </source>
</evidence>
<dbReference type="HAMAP" id="MF_01322">
    <property type="entry name" value="RNApol_bact_RpoC"/>
    <property type="match status" value="1"/>
</dbReference>
<feature type="binding site" evidence="12">
    <location>
        <position position="72"/>
    </location>
    <ligand>
        <name>Zn(2+)</name>
        <dbReference type="ChEBI" id="CHEBI:29105"/>
        <label>1</label>
    </ligand>
</feature>
<evidence type="ECO:0000313" key="17">
    <source>
        <dbReference type="Proteomes" id="UP000217999"/>
    </source>
</evidence>
<dbReference type="InterPro" id="IPR044893">
    <property type="entry name" value="RNA_pol_Rpb1_clamp_domain"/>
</dbReference>
<evidence type="ECO:0000256" key="14">
    <source>
        <dbReference type="SAM" id="MobiDB-lite"/>
    </source>
</evidence>
<accession>A0A2A2A8Y4</accession>
<keyword evidence="7 12" id="KW-0479">Metal-binding</keyword>
<comment type="cofactor">
    <cofactor evidence="12">
        <name>Mg(2+)</name>
        <dbReference type="ChEBI" id="CHEBI:18420"/>
    </cofactor>
    <text evidence="12">Binds 1 Mg(2+) ion per subunit.</text>
</comment>
<dbReference type="CDD" id="cd02655">
    <property type="entry name" value="RNAP_beta'_C"/>
    <property type="match status" value="1"/>
</dbReference>
<feature type="binding site" evidence="12">
    <location>
        <position position="460"/>
    </location>
    <ligand>
        <name>Mg(2+)</name>
        <dbReference type="ChEBI" id="CHEBI:18420"/>
    </ligand>
</feature>
<keyword evidence="6 12" id="KW-0548">Nucleotidyltransferase</keyword>
<dbReference type="Gene3D" id="1.10.40.90">
    <property type="match status" value="1"/>
</dbReference>
<evidence type="ECO:0000256" key="8">
    <source>
        <dbReference type="ARBA" id="ARBA00022833"/>
    </source>
</evidence>
<dbReference type="NCBIfam" id="TIGR02386">
    <property type="entry name" value="rpoC_TIGR"/>
    <property type="match status" value="1"/>
</dbReference>
<feature type="binding site" evidence="12">
    <location>
        <position position="897"/>
    </location>
    <ligand>
        <name>Zn(2+)</name>
        <dbReference type="ChEBI" id="CHEBI:29105"/>
        <label>2</label>
    </ligand>
</feature>
<feature type="domain" description="RNA polymerase N-terminal" evidence="15">
    <location>
        <begin position="233"/>
        <end position="512"/>
    </location>
</feature>
<sequence length="1409" mass="154992">MQSLLDLFKQFTPDDHFDAIKVGLASPEKIRSWSFGEVKKPETINYRTFKPERDGLFCAKIFGPIKDYECLCGKYKRLKHRGVICEKCGVEVTQTKVRRERMGHIDLAAPCAHIWFLKSLPSRLGLVLDMTLRDIERVLYFEAYVVTEPGMTPLKKFSIMSEDEYDAKREEYGDEFEARMGAEGIKELLDGIDIEAEIERLRGDMTGSEAKVKKNSKRLKVLESFRKSGIKPGWMVMEVLPVLPPDLRPLVPLDGGRFATSDLNDLYRRVINRNNRLRRLLELKAPEIIARNEKRMLQESVDSLLDNGRRGKAMTGANKRALKSLADMIKGKGGRFRQNLLGKRVDYSGRSVITVGPTLKLHQCGLPKLMALELFKPFIFAQLEQRGIATTIKAAKKEVESGSPVVWDILEEVIREHPVLLNRAPTLHRLGIQAFEPILIEGKAIQLHPLVCAAFNADFDGDQMAVHVPLSVEAQMEARVLMLASNNVLFPASGEPSIVPSQDVVLGLYFATREKINGKGEGMVFADIGEVQRALDAGVVELNAKVGVRLTEWVKNKTTGELEANTKVRDTTVGRALLSEILPKGLPFEVINKALKKKEISKLINAAFRKCGLKDTVVFADKLLQNGFRLATRAGISIAIEDMLVPPQKHSIVSRAEAEVKEIEQQYTSGLVTAGERYNKVVDIWGKAGDEVSKVMMQQLAKEKTIDRHGKEVEQESFNAIYMMADSGARGSAAQIRQLAGMRGLMAKPDGSIIETPITANFREGLNVLQYFISTHGARKGLADTALKTANSGYLTRRLVDVTQDLVITEEDCGTTNGTYMRAVVEGGEVIESLRDRILGRTAAEDVLHPETRQVLVAAGTLLEEDQLDDLEAAGVDEVKVRTSLTCDTRYGLCAKCYGRDLGRGGLINLGEAVGVIAAQSIGEPGTQLTMRTFHIGGAVNRAAIASSVEAKSNGIIGFNATMRYVTNTKGDLVVIARSGEIVIHDEHGRERERHKVPYGATLTVKPDQQVKAGTILANWDPLTRPIITEFAGQVKFDGVEEGLTVAKQVDDVTGLSTLVVIDPKRRGSSKVVRPQVKLLDAQGNEVKIPGTDHSVAIGFQVGALIQVRDGQEVGPGEVLARIPIEGQKTRDITGGLPRVAELFEARTPKDKGTLAEITGTVSFGKETKGKIRLQITDPEGGVWEELIPKEKNVLVHEGQVVNKGELVVDGPADPQDILRLLGIEELSRYIVDEVQDVYRLQGVPINDKHIEVIVRQMLRRVVVENPGESSYIQGEQVERSEILNTNEALQKEGKIPATYTNLLLGITKASLSTDSFISAASFQETTRVLTEAAIMGKRDELRGLKENVIVGRLIPAGTGLAYHQARKAKDAMDEAERRAIAEQEAAAEHNSADEPAADEEGSSSSDES</sequence>
<evidence type="ECO:0000256" key="7">
    <source>
        <dbReference type="ARBA" id="ARBA00022723"/>
    </source>
</evidence>
<dbReference type="InterPro" id="IPR012754">
    <property type="entry name" value="DNA-dir_RpoC_beta_prime_bact"/>
</dbReference>
<evidence type="ECO:0000256" key="5">
    <source>
        <dbReference type="ARBA" id="ARBA00022679"/>
    </source>
</evidence>
<feature type="binding site" evidence="12">
    <location>
        <position position="458"/>
    </location>
    <ligand>
        <name>Mg(2+)</name>
        <dbReference type="ChEBI" id="CHEBI:18420"/>
    </ligand>
</feature>
<keyword evidence="10 12" id="KW-0804">Transcription</keyword>
<dbReference type="GO" id="GO:0003677">
    <property type="term" value="F:DNA binding"/>
    <property type="evidence" value="ECO:0007669"/>
    <property type="project" value="UniProtKB-UniRule"/>
</dbReference>